<evidence type="ECO:0000313" key="2">
    <source>
        <dbReference type="EMBL" id="QPL52251.1"/>
    </source>
</evidence>
<keyword evidence="2" id="KW-0255">Endonuclease</keyword>
<dbReference type="InterPro" id="IPR007560">
    <property type="entry name" value="Restrct_endonuc_IV_Mrr"/>
</dbReference>
<dbReference type="Proteomes" id="UP000594435">
    <property type="component" value="Chromosome 1"/>
</dbReference>
<dbReference type="SUPFAM" id="SSF52980">
    <property type="entry name" value="Restriction endonuclease-like"/>
    <property type="match status" value="1"/>
</dbReference>
<keyword evidence="2" id="KW-0378">Hydrolase</keyword>
<keyword evidence="2" id="KW-0540">Nuclease</keyword>
<dbReference type="GO" id="GO:0003677">
    <property type="term" value="F:DNA binding"/>
    <property type="evidence" value="ECO:0007669"/>
    <property type="project" value="InterPro"/>
</dbReference>
<protein>
    <submittedName>
        <fullName evidence="2">Restriction endonuclease</fullName>
    </submittedName>
</protein>
<evidence type="ECO:0000259" key="1">
    <source>
        <dbReference type="Pfam" id="PF04471"/>
    </source>
</evidence>
<dbReference type="InterPro" id="IPR011335">
    <property type="entry name" value="Restrct_endonuc-II-like"/>
</dbReference>
<dbReference type="GO" id="GO:0004519">
    <property type="term" value="F:endonuclease activity"/>
    <property type="evidence" value="ECO:0007669"/>
    <property type="project" value="UniProtKB-KW"/>
</dbReference>
<feature type="domain" description="Restriction endonuclease type IV Mrr" evidence="1">
    <location>
        <begin position="7"/>
        <end position="67"/>
    </location>
</feature>
<gene>
    <name evidence="2" type="ORF">I3X05_09080</name>
</gene>
<dbReference type="EMBL" id="CP065217">
    <property type="protein sequence ID" value="QPL52251.1"/>
    <property type="molecule type" value="Genomic_DNA"/>
</dbReference>
<dbReference type="AlphaFoldDB" id="A0AAJ4LSW3"/>
<proteinExistence type="predicted"/>
<accession>A0AAJ4LSW3</accession>
<evidence type="ECO:0000313" key="3">
    <source>
        <dbReference type="Proteomes" id="UP000594435"/>
    </source>
</evidence>
<sequence length="329" mass="38443">MYIEELKSLDSTQWEFFAEDVLWYIGYEIIGRPSEGNDQGKDLIVRKSGITYLVSCKHYANSGKAIGPDIEKNISDRVLRHECDGFIAFYSTHATSNLESQFEQLSNRKKMPIECIKFYQSDILDIIPNMTGYTLQKYFPEPHKLHHHVNKTDWDYFPLKCQNPKCNRDVISKENIVWSRVQLLRINGVLELMYGCKFCLPDFGDSAIVYNGDIDTLKYFDGNIEIYWWEFSQIRYIEELISLNNLINICSVHPDFSGTSAHLYKSWSEVQSAMLQIQVPIHWGKWIDPKRVFSVPEITGNHFTDLMLHAKNNKQFLNELIEKSTNRKT</sequence>
<name>A0AAJ4LSW3_9VIBR</name>
<dbReference type="Pfam" id="PF04471">
    <property type="entry name" value="Mrr_cat"/>
    <property type="match status" value="1"/>
</dbReference>
<organism evidence="2 3">
    <name type="scientific">Vibrio navarrensis</name>
    <dbReference type="NCBI Taxonomy" id="29495"/>
    <lineage>
        <taxon>Bacteria</taxon>
        <taxon>Pseudomonadati</taxon>
        <taxon>Pseudomonadota</taxon>
        <taxon>Gammaproteobacteria</taxon>
        <taxon>Vibrionales</taxon>
        <taxon>Vibrionaceae</taxon>
        <taxon>Vibrio</taxon>
    </lineage>
</organism>
<reference evidence="2 3" key="1">
    <citation type="submission" date="2020-11" db="EMBL/GenBank/DDBJ databases">
        <title>Complete and Circularized Genome Assembly of a human isolate of Vibrio navarrensis biotype pommerensis with MiSeq and MinION Sequence Data.</title>
        <authorList>
            <person name="Schwartz K."/>
            <person name="Borowiak M."/>
            <person name="Deneke C."/>
            <person name="Balau V."/>
            <person name="Metelmann C."/>
            <person name="Strauch E."/>
        </authorList>
    </citation>
    <scope>NUCLEOTIDE SEQUENCE [LARGE SCALE GENOMIC DNA]</scope>
    <source>
        <strain evidence="2 3">20-VB00237</strain>
    </source>
</reference>
<dbReference type="GO" id="GO:0009307">
    <property type="term" value="P:DNA restriction-modification system"/>
    <property type="evidence" value="ECO:0007669"/>
    <property type="project" value="InterPro"/>
</dbReference>
<dbReference type="RefSeq" id="WP_193158215.1">
    <property type="nucleotide sequence ID" value="NZ_CP065217.1"/>
</dbReference>